<keyword evidence="2" id="KW-0645">Protease</keyword>
<evidence type="ECO:0000256" key="6">
    <source>
        <dbReference type="ARBA" id="ARBA00023268"/>
    </source>
</evidence>
<dbReference type="RefSeq" id="WP_172357850.1">
    <property type="nucleotide sequence ID" value="NZ_BLLH01000014.1"/>
</dbReference>
<dbReference type="GO" id="GO:0009002">
    <property type="term" value="F:serine-type D-Ala-D-Ala carboxypeptidase activity"/>
    <property type="evidence" value="ECO:0007669"/>
    <property type="project" value="UniProtKB-EC"/>
</dbReference>
<dbReference type="PANTHER" id="PTHR32282">
    <property type="entry name" value="BINDING PROTEIN TRANSPEPTIDASE, PUTATIVE-RELATED"/>
    <property type="match status" value="1"/>
</dbReference>
<sequence length="761" mass="85794">MKKKKISKALLKYMKYFLIVIVLGISLVAIFVTKYIKQNNIIEDTSNFQRQLKYNYSEKFPNTYIYDDKGQLLSYDTEKPYLDYIKLKDVPQLYKTALIDTENKNFFTEKGVSVKGIVKAGVSVFQSKILKKQVELVGGSTIDQQLVKNFYFSTNDKDKTIDRKFKEIIMSYTMNQHFTKNDILEKYINIVYYNENAIGTNSISEIYFGKKLSELTDRSPQTIAKIAYLSGLNQNPTAYNLYTHPKAANERKDIVLGILLANKKIDKKEYNSAKKISIEKLAQPRFSFTQKIAENKQKYRGYINVINSESKDYINGNDAKQAIKIYSYFNKAQQDKAQSIVDNNTTYQDNEQQLAASITRDNNILVASVAGRSNSKDYLDRANQNTRSSGSSMKPIIDYAPLFDKTNLPTNTTFSSSRFPYDANSYADNYGGYTYGNVTLNTALQLSLNTPVLRFFTQYLNVDTIKNTLENMDIHAQKTYDITNTLGVNVSTLNQASAYRTLANLGKYTPVKSIQRITANDKEIYNVTANQTSKTIYNPSSAYVTLRLMEGTTQSNMSAPQAALQLTGYAVKTGSVAYDQRVFGYDVPGGSDSWTAATTKHFTASVWTGYDKPNQAGHWINDNTDTAQYVVKDLISQFSNGSDTSQWAQPNNVKTIYDAGVNSQFAITGAPSQPKLNKTVNIDISSIDNNPLKVIKSLNEIPKTTYNYSKSDYKEILNATSNKSDSDAYNEIKELLPAEGKFTGNIDDNTIDKLKSLKIIK</sequence>
<dbReference type="GO" id="GO:0008955">
    <property type="term" value="F:peptidoglycan glycosyltransferase activity"/>
    <property type="evidence" value="ECO:0007669"/>
    <property type="project" value="UniProtKB-EC"/>
</dbReference>
<accession>A0A6A0B9A6</accession>
<keyword evidence="9" id="KW-0812">Transmembrane</keyword>
<evidence type="ECO:0000256" key="5">
    <source>
        <dbReference type="ARBA" id="ARBA00022801"/>
    </source>
</evidence>
<dbReference type="GO" id="GO:0030288">
    <property type="term" value="C:outer membrane-bounded periplasmic space"/>
    <property type="evidence" value="ECO:0007669"/>
    <property type="project" value="TreeGrafter"/>
</dbReference>
<keyword evidence="13" id="KW-1185">Reference proteome</keyword>
<keyword evidence="3" id="KW-0328">Glycosyltransferase</keyword>
<comment type="catalytic activity">
    <reaction evidence="7">
        <text>Preferential cleavage: (Ac)2-L-Lys-D-Ala-|-D-Ala. Also transpeptidation of peptidyl-alanyl moieties that are N-acyl substituents of D-alanine.</text>
        <dbReference type="EC" id="3.4.16.4"/>
    </reaction>
</comment>
<dbReference type="Pfam" id="PF00905">
    <property type="entry name" value="Transpeptidase"/>
    <property type="match status" value="1"/>
</dbReference>
<dbReference type="Gene3D" id="1.10.3810.10">
    <property type="entry name" value="Biosynthetic peptidoglycan transglycosylase-like"/>
    <property type="match status" value="1"/>
</dbReference>
<feature type="domain" description="Penicillin-binding protein transpeptidase" evidence="10">
    <location>
        <begin position="360"/>
        <end position="631"/>
    </location>
</feature>
<feature type="transmembrane region" description="Helical" evidence="9">
    <location>
        <begin position="16"/>
        <end position="36"/>
    </location>
</feature>
<comment type="catalytic activity">
    <reaction evidence="8">
        <text>[GlcNAc-(1-&gt;4)-Mur2Ac(oyl-L-Ala-gamma-D-Glu-L-Lys-D-Ala-D-Ala)](n)-di-trans,octa-cis-undecaprenyl diphosphate + beta-D-GlcNAc-(1-&gt;4)-Mur2Ac(oyl-L-Ala-gamma-D-Glu-L-Lys-D-Ala-D-Ala)-di-trans,octa-cis-undecaprenyl diphosphate = [GlcNAc-(1-&gt;4)-Mur2Ac(oyl-L-Ala-gamma-D-Glu-L-Lys-D-Ala-D-Ala)](n+1)-di-trans,octa-cis-undecaprenyl diphosphate + di-trans,octa-cis-undecaprenyl diphosphate + H(+)</text>
        <dbReference type="Rhea" id="RHEA:23708"/>
        <dbReference type="Rhea" id="RHEA-COMP:9602"/>
        <dbReference type="Rhea" id="RHEA-COMP:9603"/>
        <dbReference type="ChEBI" id="CHEBI:15378"/>
        <dbReference type="ChEBI" id="CHEBI:58405"/>
        <dbReference type="ChEBI" id="CHEBI:60033"/>
        <dbReference type="ChEBI" id="CHEBI:78435"/>
        <dbReference type="EC" id="2.4.99.28"/>
    </reaction>
</comment>
<dbReference type="AlphaFoldDB" id="A0A6A0B9A6"/>
<dbReference type="InterPro" id="IPR001460">
    <property type="entry name" value="PCN-bd_Tpept"/>
</dbReference>
<dbReference type="EMBL" id="BLLH01000014">
    <property type="protein sequence ID" value="GFH41396.1"/>
    <property type="molecule type" value="Genomic_DNA"/>
</dbReference>
<evidence type="ECO:0000256" key="8">
    <source>
        <dbReference type="ARBA" id="ARBA00049902"/>
    </source>
</evidence>
<dbReference type="InterPro" id="IPR012338">
    <property type="entry name" value="Beta-lactam/transpept-like"/>
</dbReference>
<protein>
    <submittedName>
        <fullName evidence="12">Penicillin-binding protein 1A</fullName>
    </submittedName>
</protein>
<keyword evidence="1" id="KW-0121">Carboxypeptidase</keyword>
<keyword evidence="9" id="KW-1133">Transmembrane helix</keyword>
<keyword evidence="4" id="KW-0808">Transferase</keyword>
<evidence type="ECO:0000256" key="3">
    <source>
        <dbReference type="ARBA" id="ARBA00022676"/>
    </source>
</evidence>
<evidence type="ECO:0000259" key="11">
    <source>
        <dbReference type="Pfam" id="PF00912"/>
    </source>
</evidence>
<evidence type="ECO:0000256" key="7">
    <source>
        <dbReference type="ARBA" id="ARBA00034000"/>
    </source>
</evidence>
<evidence type="ECO:0000256" key="9">
    <source>
        <dbReference type="SAM" id="Phobius"/>
    </source>
</evidence>
<dbReference type="Gene3D" id="3.40.710.10">
    <property type="entry name" value="DD-peptidase/beta-lactamase superfamily"/>
    <property type="match status" value="1"/>
</dbReference>
<evidence type="ECO:0000256" key="2">
    <source>
        <dbReference type="ARBA" id="ARBA00022670"/>
    </source>
</evidence>
<evidence type="ECO:0000259" key="10">
    <source>
        <dbReference type="Pfam" id="PF00905"/>
    </source>
</evidence>
<dbReference type="InterPro" id="IPR023346">
    <property type="entry name" value="Lysozyme-like_dom_sf"/>
</dbReference>
<dbReference type="SUPFAM" id="SSF53955">
    <property type="entry name" value="Lysozyme-like"/>
    <property type="match status" value="1"/>
</dbReference>
<evidence type="ECO:0000313" key="13">
    <source>
        <dbReference type="Proteomes" id="UP000475928"/>
    </source>
</evidence>
<dbReference type="InterPro" id="IPR001264">
    <property type="entry name" value="Glyco_trans_51"/>
</dbReference>
<feature type="domain" description="Glycosyl transferase family 51" evidence="11">
    <location>
        <begin position="78"/>
        <end position="257"/>
    </location>
</feature>
<dbReference type="GO" id="GO:0006508">
    <property type="term" value="P:proteolysis"/>
    <property type="evidence" value="ECO:0007669"/>
    <property type="project" value="UniProtKB-KW"/>
</dbReference>
<dbReference type="InterPro" id="IPR050396">
    <property type="entry name" value="Glycosyltr_51/Transpeptidase"/>
</dbReference>
<reference evidence="12 13" key="1">
    <citation type="submission" date="2020-02" db="EMBL/GenBank/DDBJ databases">
        <title>Draft genome sequence of Lactococcus sp. Hs20B0-1.</title>
        <authorList>
            <person name="Noda S."/>
            <person name="Yuki M."/>
            <person name="Ohkuma M."/>
        </authorList>
    </citation>
    <scope>NUCLEOTIDE SEQUENCE [LARGE SCALE GENOMIC DNA]</scope>
    <source>
        <strain evidence="12 13">Hs20B0-1</strain>
    </source>
</reference>
<evidence type="ECO:0000256" key="4">
    <source>
        <dbReference type="ARBA" id="ARBA00022679"/>
    </source>
</evidence>
<dbReference type="SUPFAM" id="SSF56601">
    <property type="entry name" value="beta-lactamase/transpeptidase-like"/>
    <property type="match status" value="1"/>
</dbReference>
<name>A0A6A0B9A6_9LACT</name>
<gene>
    <name evidence="12" type="primary">mrcA</name>
    <name evidence="12" type="ORF">Hs20B_17940</name>
</gene>
<evidence type="ECO:0000256" key="1">
    <source>
        <dbReference type="ARBA" id="ARBA00022645"/>
    </source>
</evidence>
<comment type="caution">
    <text evidence="12">The sequence shown here is derived from an EMBL/GenBank/DDBJ whole genome shotgun (WGS) entry which is preliminary data.</text>
</comment>
<keyword evidence="9" id="KW-0472">Membrane</keyword>
<dbReference type="Proteomes" id="UP000475928">
    <property type="component" value="Unassembled WGS sequence"/>
</dbReference>
<dbReference type="PANTHER" id="PTHR32282:SF29">
    <property type="entry name" value="PENICILLIN-BINDING PROTEIN 1A"/>
    <property type="match status" value="1"/>
</dbReference>
<dbReference type="GO" id="GO:0009252">
    <property type="term" value="P:peptidoglycan biosynthetic process"/>
    <property type="evidence" value="ECO:0007669"/>
    <property type="project" value="TreeGrafter"/>
</dbReference>
<dbReference type="GO" id="GO:0008658">
    <property type="term" value="F:penicillin binding"/>
    <property type="evidence" value="ECO:0007669"/>
    <property type="project" value="InterPro"/>
</dbReference>
<keyword evidence="5" id="KW-0378">Hydrolase</keyword>
<organism evidence="12 13">
    <name type="scientific">Pseudolactococcus insecticola</name>
    <dbReference type="NCBI Taxonomy" id="2709158"/>
    <lineage>
        <taxon>Bacteria</taxon>
        <taxon>Bacillati</taxon>
        <taxon>Bacillota</taxon>
        <taxon>Bacilli</taxon>
        <taxon>Lactobacillales</taxon>
        <taxon>Streptococcaceae</taxon>
        <taxon>Pseudolactococcus</taxon>
    </lineage>
</organism>
<proteinExistence type="predicted"/>
<evidence type="ECO:0000313" key="12">
    <source>
        <dbReference type="EMBL" id="GFH41396.1"/>
    </source>
</evidence>
<keyword evidence="6" id="KW-0511">Multifunctional enzyme</keyword>
<dbReference type="Pfam" id="PF00912">
    <property type="entry name" value="Transgly"/>
    <property type="match status" value="1"/>
</dbReference>
<dbReference type="InterPro" id="IPR036950">
    <property type="entry name" value="PBP_transglycosylase"/>
</dbReference>